<keyword evidence="6" id="KW-1185">Reference proteome</keyword>
<proteinExistence type="predicted"/>
<dbReference type="PROSITE" id="PS50261">
    <property type="entry name" value="G_PROTEIN_RECEP_F2_4"/>
    <property type="match status" value="1"/>
</dbReference>
<dbReference type="InterPro" id="IPR017452">
    <property type="entry name" value="GPCR_Rhodpsn_7TM"/>
</dbReference>
<comment type="subcellular location">
    <subcellularLocation>
        <location evidence="1">Membrane</location>
        <topology evidence="1">Multi-pass membrane protein</topology>
    </subcellularLocation>
</comment>
<dbReference type="GO" id="GO:0007166">
    <property type="term" value="P:cell surface receptor signaling pathway"/>
    <property type="evidence" value="ECO:0007669"/>
    <property type="project" value="InterPro"/>
</dbReference>
<dbReference type="GO" id="GO:0004930">
    <property type="term" value="F:G protein-coupled receptor activity"/>
    <property type="evidence" value="ECO:0007669"/>
    <property type="project" value="InterPro"/>
</dbReference>
<organism evidence="5 6">
    <name type="scientific">Owenia fusiformis</name>
    <name type="common">Polychaete worm</name>
    <dbReference type="NCBI Taxonomy" id="6347"/>
    <lineage>
        <taxon>Eukaryota</taxon>
        <taxon>Metazoa</taxon>
        <taxon>Spiralia</taxon>
        <taxon>Lophotrochozoa</taxon>
        <taxon>Annelida</taxon>
        <taxon>Polychaeta</taxon>
        <taxon>Sedentaria</taxon>
        <taxon>Canalipalpata</taxon>
        <taxon>Sabellida</taxon>
        <taxon>Oweniida</taxon>
        <taxon>Oweniidae</taxon>
        <taxon>Owenia</taxon>
    </lineage>
</organism>
<comment type="caution">
    <text evidence="5">The sequence shown here is derived from an EMBL/GenBank/DDBJ whole genome shotgun (WGS) entry which is preliminary data.</text>
</comment>
<dbReference type="PANTHER" id="PTHR23112:SF36">
    <property type="entry name" value="SI:DKEY-30C15.2 PROTEIN"/>
    <property type="match status" value="1"/>
</dbReference>
<protein>
    <submittedName>
        <fullName evidence="5">Uncharacterized protein</fullName>
    </submittedName>
</protein>
<dbReference type="SUPFAM" id="SSF81321">
    <property type="entry name" value="Family A G protein-coupled receptor-like"/>
    <property type="match status" value="1"/>
</dbReference>
<dbReference type="Gene3D" id="1.20.1070.10">
    <property type="entry name" value="Rhodopsin 7-helix transmembrane proteins"/>
    <property type="match status" value="1"/>
</dbReference>
<dbReference type="PANTHER" id="PTHR23112">
    <property type="entry name" value="G PROTEIN-COUPLED RECEPTOR 157-RELATED"/>
    <property type="match status" value="1"/>
</dbReference>
<dbReference type="InterPro" id="IPR017981">
    <property type="entry name" value="GPCR_2-like_7TM"/>
</dbReference>
<accession>A0A8J1T644</accession>
<dbReference type="Pfam" id="PF00001">
    <property type="entry name" value="7tm_1"/>
    <property type="match status" value="1"/>
</dbReference>
<dbReference type="AlphaFoldDB" id="A0A8J1T644"/>
<evidence type="ECO:0000256" key="4">
    <source>
        <dbReference type="ARBA" id="ARBA00023136"/>
    </source>
</evidence>
<name>A0A8J1T644_OWEFU</name>
<dbReference type="EMBL" id="CAIIXF020000005">
    <property type="protein sequence ID" value="CAH1784190.1"/>
    <property type="molecule type" value="Genomic_DNA"/>
</dbReference>
<evidence type="ECO:0000313" key="5">
    <source>
        <dbReference type="EMBL" id="CAH1784190.1"/>
    </source>
</evidence>
<dbReference type="OrthoDB" id="10070607at2759"/>
<sequence>MSYNDGGSSSSNGSGNEPIFMLTTEQLTTLSYIDIATASLSVLGAGSILASVCWTRTCCLPEVTPIFHLSLADLLASLCLLVGAALYATNYHGFYMFCHYLTGFTSAFYICTFLLTLTYGVEVYIRMRDRLIRKEKTCRVGKCQLVYVFYIVAWGLPLLVAGTLSLITQYKKSDLLPVIPKNYDCSSCLPLFHYNDNVCWTENNKTYHIAAKYLFLGPMIFIIITNAIVYYLAFRAFQGSLLNQGLLGYTQRQEQYAVRNKSILYQLAFFFCWLPSLILGCVALYSKFDPKCVYWLYIVQACTSPLQGFLNSVIYGWKRDGFTRVITENTALLGGSTNRQNNDNITSSL</sequence>
<dbReference type="InterPro" id="IPR000276">
    <property type="entry name" value="GPCR_Rhodpsn"/>
</dbReference>
<dbReference type="GO" id="GO:0007189">
    <property type="term" value="P:adenylate cyclase-activating G protein-coupled receptor signaling pathway"/>
    <property type="evidence" value="ECO:0007669"/>
    <property type="project" value="TreeGrafter"/>
</dbReference>
<keyword evidence="3" id="KW-1133">Transmembrane helix</keyword>
<evidence type="ECO:0000313" key="6">
    <source>
        <dbReference type="Proteomes" id="UP000749559"/>
    </source>
</evidence>
<gene>
    <name evidence="5" type="ORF">OFUS_LOCUS10431</name>
</gene>
<evidence type="ECO:0000256" key="1">
    <source>
        <dbReference type="ARBA" id="ARBA00004141"/>
    </source>
</evidence>
<keyword evidence="2" id="KW-0812">Transmembrane</keyword>
<evidence type="ECO:0000256" key="2">
    <source>
        <dbReference type="ARBA" id="ARBA00022692"/>
    </source>
</evidence>
<reference evidence="5" key="1">
    <citation type="submission" date="2022-03" db="EMBL/GenBank/DDBJ databases">
        <authorList>
            <person name="Martin C."/>
        </authorList>
    </citation>
    <scope>NUCLEOTIDE SEQUENCE</scope>
</reference>
<dbReference type="Proteomes" id="UP000749559">
    <property type="component" value="Unassembled WGS sequence"/>
</dbReference>
<evidence type="ECO:0000256" key="3">
    <source>
        <dbReference type="ARBA" id="ARBA00022989"/>
    </source>
</evidence>
<dbReference type="PROSITE" id="PS50262">
    <property type="entry name" value="G_PROTEIN_RECEP_F1_2"/>
    <property type="match status" value="1"/>
</dbReference>
<keyword evidence="4" id="KW-0472">Membrane</keyword>
<dbReference type="GO" id="GO:0005886">
    <property type="term" value="C:plasma membrane"/>
    <property type="evidence" value="ECO:0007669"/>
    <property type="project" value="TreeGrafter"/>
</dbReference>